<protein>
    <recommendedName>
        <fullName evidence="2">AAA+ ATPase domain-containing protein</fullName>
    </recommendedName>
</protein>
<name>A0AAD4F112_9PEZI</name>
<evidence type="ECO:0000313" key="4">
    <source>
        <dbReference type="Proteomes" id="UP001197093"/>
    </source>
</evidence>
<sequence>MAIVTATPPDSETEVIVAVHEDRLTVDEASSAAVIEPSPPETSNGNNGKQCGDAASVCQNDTAEISAEPVQKLYRHDCEYGCCATRWSKYAVVQEEQDDLEAEVRNNQIVQRYAYNAGKTWETSSFTINCPYMRDFLSEALAKYQDLDLDLDGWAFAPPYKPLVHRWDRLQTLHQELNDSAGHDDKKDAVNQLVNFLQPILAQSIEDLASTRDTGKVHYDMMWQIFPPGETVITKFWGIDTACRVVKYHKSVSRASWFITVEYVDWDGERCGFQTTEVQIKRSKYSGFTRVSSLPVYPLSFSENPDAVKESMEARGRRYHFLNYKGIKLNGPNEEEPVTGRVIIDTYAYYRSSSIVKPELSPLDSGDCVNAAKAEENDETEDEDRAAESEEDDDQDGECSQVASDKNSDSNAQPTLSNQDEATRRVEDLTELSDDHRILTTPWLVGFDLKKKQWGRFVIDNLDAIAFDNLVLPGGEKELAWEFVESKARSEETIDDFVPEKGRGLIILMFGPPGVGKTYTAEAVAEKARVPLYLVSAGMLGTSPEVVEPALTHALELCRLWNAMLLLDEADVFLGARLDDSLTRNELVSIFLAKLEYYQGILFLTTNRFSRIDYAFQSLAAHGREIKNLLKSALLLNTRREGKVTAEKLHLLADKRVTALKMLEDQNAAAKC</sequence>
<gene>
    <name evidence="3" type="ORF">NEMBOFW57_001341</name>
</gene>
<dbReference type="EMBL" id="JAHCVI010000001">
    <property type="protein sequence ID" value="KAG7291328.1"/>
    <property type="molecule type" value="Genomic_DNA"/>
</dbReference>
<dbReference type="PANTHER" id="PTHR46411:SF3">
    <property type="entry name" value="AAA+ ATPASE DOMAIN-CONTAINING PROTEIN"/>
    <property type="match status" value="1"/>
</dbReference>
<evidence type="ECO:0000259" key="2">
    <source>
        <dbReference type="SMART" id="SM00382"/>
    </source>
</evidence>
<comment type="caution">
    <text evidence="3">The sequence shown here is derived from an EMBL/GenBank/DDBJ whole genome shotgun (WGS) entry which is preliminary data.</text>
</comment>
<dbReference type="CDD" id="cd19481">
    <property type="entry name" value="RecA-like_protease"/>
    <property type="match status" value="1"/>
</dbReference>
<dbReference type="Pfam" id="PF22942">
    <property type="entry name" value="DUF7025"/>
    <property type="match status" value="1"/>
</dbReference>
<feature type="compositionally biased region" description="Acidic residues" evidence="1">
    <location>
        <begin position="376"/>
        <end position="397"/>
    </location>
</feature>
<dbReference type="SMART" id="SM00382">
    <property type="entry name" value="AAA"/>
    <property type="match status" value="1"/>
</dbReference>
<feature type="region of interest" description="Disordered" evidence="1">
    <location>
        <begin position="372"/>
        <end position="422"/>
    </location>
</feature>
<feature type="domain" description="AAA+ ATPase" evidence="2">
    <location>
        <begin position="503"/>
        <end position="650"/>
    </location>
</feature>
<evidence type="ECO:0000256" key="1">
    <source>
        <dbReference type="SAM" id="MobiDB-lite"/>
    </source>
</evidence>
<dbReference type="AlphaFoldDB" id="A0AAD4F112"/>
<dbReference type="GO" id="GO:0016887">
    <property type="term" value="F:ATP hydrolysis activity"/>
    <property type="evidence" value="ECO:0007669"/>
    <property type="project" value="InterPro"/>
</dbReference>
<proteinExistence type="predicted"/>
<dbReference type="Pfam" id="PF00004">
    <property type="entry name" value="AAA"/>
    <property type="match status" value="1"/>
</dbReference>
<accession>A0AAD4F112</accession>
<dbReference type="PANTHER" id="PTHR46411">
    <property type="entry name" value="FAMILY ATPASE, PUTATIVE-RELATED"/>
    <property type="match status" value="1"/>
</dbReference>
<dbReference type="Gene3D" id="3.40.50.300">
    <property type="entry name" value="P-loop containing nucleotide triphosphate hydrolases"/>
    <property type="match status" value="1"/>
</dbReference>
<dbReference type="SUPFAM" id="SSF52540">
    <property type="entry name" value="P-loop containing nucleoside triphosphate hydrolases"/>
    <property type="match status" value="1"/>
</dbReference>
<dbReference type="GO" id="GO:0005524">
    <property type="term" value="F:ATP binding"/>
    <property type="evidence" value="ECO:0007669"/>
    <property type="project" value="InterPro"/>
</dbReference>
<dbReference type="Proteomes" id="UP001197093">
    <property type="component" value="Unassembled WGS sequence"/>
</dbReference>
<dbReference type="InterPro" id="IPR027417">
    <property type="entry name" value="P-loop_NTPase"/>
</dbReference>
<dbReference type="InterPro" id="IPR003959">
    <property type="entry name" value="ATPase_AAA_core"/>
</dbReference>
<dbReference type="InterPro" id="IPR003593">
    <property type="entry name" value="AAA+_ATPase"/>
</dbReference>
<reference evidence="3" key="1">
    <citation type="submission" date="2023-02" db="EMBL/GenBank/DDBJ databases">
        <authorList>
            <person name="Palmer J.M."/>
        </authorList>
    </citation>
    <scope>NUCLEOTIDE SEQUENCE</scope>
    <source>
        <strain evidence="3">FW57</strain>
    </source>
</reference>
<organism evidence="3 4">
    <name type="scientific">Staphylotrichum longicolle</name>
    <dbReference type="NCBI Taxonomy" id="669026"/>
    <lineage>
        <taxon>Eukaryota</taxon>
        <taxon>Fungi</taxon>
        <taxon>Dikarya</taxon>
        <taxon>Ascomycota</taxon>
        <taxon>Pezizomycotina</taxon>
        <taxon>Sordariomycetes</taxon>
        <taxon>Sordariomycetidae</taxon>
        <taxon>Sordariales</taxon>
        <taxon>Chaetomiaceae</taxon>
        <taxon>Staphylotrichum</taxon>
    </lineage>
</organism>
<evidence type="ECO:0000313" key="3">
    <source>
        <dbReference type="EMBL" id="KAG7291328.1"/>
    </source>
</evidence>
<dbReference type="InterPro" id="IPR054289">
    <property type="entry name" value="DUF7025"/>
</dbReference>
<feature type="compositionally biased region" description="Polar residues" evidence="1">
    <location>
        <begin position="401"/>
        <end position="420"/>
    </location>
</feature>
<keyword evidence="4" id="KW-1185">Reference proteome</keyword>